<feature type="signal peptide" evidence="1">
    <location>
        <begin position="1"/>
        <end position="23"/>
    </location>
</feature>
<evidence type="ECO:0000256" key="1">
    <source>
        <dbReference type="SAM" id="SignalP"/>
    </source>
</evidence>
<gene>
    <name evidence="3" type="ORF">CLV83_2287</name>
</gene>
<feature type="chain" id="PRO_5020778558" evidence="1">
    <location>
        <begin position="24"/>
        <end position="438"/>
    </location>
</feature>
<evidence type="ECO:0000259" key="2">
    <source>
        <dbReference type="Pfam" id="PF13372"/>
    </source>
</evidence>
<keyword evidence="4" id="KW-1185">Reference proteome</keyword>
<evidence type="ECO:0000313" key="3">
    <source>
        <dbReference type="EMBL" id="TCK07420.1"/>
    </source>
</evidence>
<sequence length="438" mass="47725">MKLPIGHLVSGSMLLLAASAAQAGYNIDKGNLSAELNLSFGSAALFSRNLNFGGGVINQRTGELEDRENANWQEFFLAPSLTGSYSLGPELDLLAGASVVAATTTGDGDPAGFTYSSDSDVATEQLYLGFESNGWRFTAGDQDFMIGNGFIVMDGNLDQFEDAAFWLAPRHAFKDSAVLSYTADSYGVQGFSLKTDGDLGGYRMNGANLDYYLGEYSMIGAMGLGIESNNDDITVDGMEVYSLRGIGLALPSLPELVVSGEYAIQTGSGDGMDYDASAWYAQAEYTFSGFDTNPRIGYRHSYFSGDNDLGDNTQKTWNSLAKGYIDWDTWVIGEVTGNYLFNNSNQVINEVWVKVDLKPNLTIGAIHHDFKLDEKNIYGAPVSSDDFGKENMLFMDWYPSENIATSVAYSRVSPGDAAKEFFGDDDFSVFELYFAYNF</sequence>
<comment type="caution">
    <text evidence="3">The sequence shown here is derived from an EMBL/GenBank/DDBJ whole genome shotgun (WGS) entry which is preliminary data.</text>
</comment>
<dbReference type="OrthoDB" id="6756628at2"/>
<dbReference type="SUPFAM" id="SSF56935">
    <property type="entry name" value="Porins"/>
    <property type="match status" value="1"/>
</dbReference>
<keyword evidence="1" id="KW-0732">Signal</keyword>
<dbReference type="Pfam" id="PF13372">
    <property type="entry name" value="Alginate_exp"/>
    <property type="match status" value="1"/>
</dbReference>
<reference evidence="3 4" key="1">
    <citation type="submission" date="2019-03" db="EMBL/GenBank/DDBJ databases">
        <title>Genomic Encyclopedia of Archaeal and Bacterial Type Strains, Phase II (KMG-II): from individual species to whole genera.</title>
        <authorList>
            <person name="Goeker M."/>
        </authorList>
    </citation>
    <scope>NUCLEOTIDE SEQUENCE [LARGE SCALE GENOMIC DNA]</scope>
    <source>
        <strain evidence="3 4">DSM 27697</strain>
    </source>
</reference>
<protein>
    <submittedName>
        <fullName evidence="3">Alginate export protein</fullName>
    </submittedName>
</protein>
<accession>A0A4R1GJP9</accession>
<dbReference type="InterPro" id="IPR025388">
    <property type="entry name" value="Alginate_export_dom"/>
</dbReference>
<name>A0A4R1GJP9_9GAMM</name>
<dbReference type="Proteomes" id="UP000294546">
    <property type="component" value="Unassembled WGS sequence"/>
</dbReference>
<dbReference type="RefSeq" id="WP_132292006.1">
    <property type="nucleotide sequence ID" value="NZ_SMFU01000008.1"/>
</dbReference>
<organism evidence="3 4">
    <name type="scientific">Marinobacterium mangrovicola</name>
    <dbReference type="NCBI Taxonomy" id="1476959"/>
    <lineage>
        <taxon>Bacteria</taxon>
        <taxon>Pseudomonadati</taxon>
        <taxon>Pseudomonadota</taxon>
        <taxon>Gammaproteobacteria</taxon>
        <taxon>Oceanospirillales</taxon>
        <taxon>Oceanospirillaceae</taxon>
        <taxon>Marinobacterium</taxon>
    </lineage>
</organism>
<evidence type="ECO:0000313" key="4">
    <source>
        <dbReference type="Proteomes" id="UP000294546"/>
    </source>
</evidence>
<feature type="domain" description="Alginate export" evidence="2">
    <location>
        <begin position="260"/>
        <end position="420"/>
    </location>
</feature>
<dbReference type="EMBL" id="SMFU01000008">
    <property type="protein sequence ID" value="TCK07420.1"/>
    <property type="molecule type" value="Genomic_DNA"/>
</dbReference>
<dbReference type="AlphaFoldDB" id="A0A4R1GJP9"/>
<proteinExistence type="predicted"/>